<organism evidence="7">
    <name type="scientific">Ajellomyces capsulatus (strain H88)</name>
    <name type="common">Darling's disease fungus</name>
    <name type="synonym">Histoplasma capsulatum</name>
    <dbReference type="NCBI Taxonomy" id="544711"/>
    <lineage>
        <taxon>Eukaryota</taxon>
        <taxon>Fungi</taxon>
        <taxon>Dikarya</taxon>
        <taxon>Ascomycota</taxon>
        <taxon>Pezizomycotina</taxon>
        <taxon>Eurotiomycetes</taxon>
        <taxon>Eurotiomycetidae</taxon>
        <taxon>Onygenales</taxon>
        <taxon>Ajellomycetaceae</taxon>
        <taxon>Histoplasma</taxon>
    </lineage>
</organism>
<proteinExistence type="inferred from homology"/>
<evidence type="ECO:0000313" key="7">
    <source>
        <dbReference type="Proteomes" id="UP000008142"/>
    </source>
</evidence>
<dbReference type="OrthoDB" id="5429132at2759"/>
<evidence type="ECO:0000256" key="3">
    <source>
        <dbReference type="ARBA" id="ARBA00021321"/>
    </source>
</evidence>
<dbReference type="AlphaFoldDB" id="F0UTC7"/>
<dbReference type="VEuPathDB" id="FungiDB:I7I53_02401"/>
<feature type="compositionally biased region" description="Low complexity" evidence="5">
    <location>
        <begin position="83"/>
        <end position="97"/>
    </location>
</feature>
<name>F0UTC7_AJEC8</name>
<sequence>MDNSSQNPPLGIGAKISTRVPESLNLKLVLMARPFGGRTFLDILGFSTVPEPSFARDPTDAAPVAPQKRTTSRAKIVRKPAAIPIPSSSPFSDTSTFRTNKKDKRQIKHSVFLSRIEKPRTKTLKRRRPSKKLVANLDSLIDALPDAGDENRSPNHNDGHREAIAGQVNIIRQKSLNHKPGAMKRKEMLDRRERERFARNLAQMAVVAPSPPIDAEFSNHTQPHPRPQPGAESVPTSIRWAALRSFITQTIDQNPEFNKAARPT</sequence>
<comment type="subcellular location">
    <subcellularLocation>
        <location evidence="1">Nucleus</location>
        <location evidence="1">Nucleolus</location>
    </subcellularLocation>
</comment>
<evidence type="ECO:0000256" key="4">
    <source>
        <dbReference type="ARBA" id="ARBA00023242"/>
    </source>
</evidence>
<dbReference type="InterPro" id="IPR028160">
    <property type="entry name" value="Slx9-like"/>
</dbReference>
<dbReference type="GO" id="GO:0030686">
    <property type="term" value="C:90S preribosome"/>
    <property type="evidence" value="ECO:0007669"/>
    <property type="project" value="InterPro"/>
</dbReference>
<dbReference type="GO" id="GO:0000462">
    <property type="term" value="P:maturation of SSU-rRNA from tricistronic rRNA transcript (SSU-rRNA, 5.8S rRNA, LSU-rRNA)"/>
    <property type="evidence" value="ECO:0007669"/>
    <property type="project" value="InterPro"/>
</dbReference>
<dbReference type="Pfam" id="PF15341">
    <property type="entry name" value="SLX9"/>
    <property type="match status" value="1"/>
</dbReference>
<gene>
    <name evidence="6" type="ORF">HCEG_08369</name>
</gene>
<accession>F0UTC7</accession>
<dbReference type="Proteomes" id="UP000008142">
    <property type="component" value="Unassembled WGS sequence"/>
</dbReference>
<feature type="region of interest" description="Disordered" evidence="5">
    <location>
        <begin position="212"/>
        <end position="234"/>
    </location>
</feature>
<evidence type="ECO:0000256" key="1">
    <source>
        <dbReference type="ARBA" id="ARBA00004604"/>
    </source>
</evidence>
<evidence type="ECO:0000256" key="5">
    <source>
        <dbReference type="SAM" id="MobiDB-lite"/>
    </source>
</evidence>
<evidence type="ECO:0000313" key="6">
    <source>
        <dbReference type="EMBL" id="EGC49154.1"/>
    </source>
</evidence>
<dbReference type="EMBL" id="DS990642">
    <property type="protein sequence ID" value="EGC49154.1"/>
    <property type="molecule type" value="Genomic_DNA"/>
</dbReference>
<dbReference type="OMA" id="HKPGAMK"/>
<feature type="region of interest" description="Disordered" evidence="5">
    <location>
        <begin position="83"/>
        <end position="104"/>
    </location>
</feature>
<evidence type="ECO:0000256" key="2">
    <source>
        <dbReference type="ARBA" id="ARBA00011022"/>
    </source>
</evidence>
<comment type="similarity">
    <text evidence="2">Belongs to the SLX9 family.</text>
</comment>
<dbReference type="HOGENOM" id="CLU_090035_1_0_1"/>
<reference evidence="7" key="1">
    <citation type="submission" date="2008-07" db="EMBL/GenBank/DDBJ databases">
        <title>Annotation of Ajellomyces capsulatus strain H88.</title>
        <authorList>
            <person name="Champion M."/>
            <person name="Cuomo C."/>
            <person name="Ma L.-J."/>
            <person name="Henn M.R."/>
            <person name="Sil A."/>
            <person name="Goldman B."/>
            <person name="Young S.K."/>
            <person name="Kodira C.D."/>
            <person name="Zeng Q."/>
            <person name="Koehrsen M."/>
            <person name="Alvarado L."/>
            <person name="Berlin A."/>
            <person name="Borenstein D."/>
            <person name="Chen Z."/>
            <person name="Engels R."/>
            <person name="Freedman E."/>
            <person name="Gellesch M."/>
            <person name="Goldberg J."/>
            <person name="Griggs A."/>
            <person name="Gujja S."/>
            <person name="Heiman D."/>
            <person name="Hepburn T."/>
            <person name="Howarth C."/>
            <person name="Jen D."/>
            <person name="Larson L."/>
            <person name="Lewis B."/>
            <person name="Mehta T."/>
            <person name="Park D."/>
            <person name="Pearson M."/>
            <person name="Roberts A."/>
            <person name="Saif S."/>
            <person name="Shea T."/>
            <person name="Shenoy N."/>
            <person name="Sisk P."/>
            <person name="Stolte C."/>
            <person name="Sykes S."/>
            <person name="Walk T."/>
            <person name="White J."/>
            <person name="Yandava C."/>
            <person name="Klein B."/>
            <person name="McEwen J.G."/>
            <person name="Puccia R."/>
            <person name="Goldman G.H."/>
            <person name="Felipe M.S."/>
            <person name="Nino-Vega G."/>
            <person name="San-Blas G."/>
            <person name="Taylor J."/>
            <person name="Mendoza L."/>
            <person name="Galagan J."/>
            <person name="Nusbaum C."/>
            <person name="Birren B."/>
        </authorList>
    </citation>
    <scope>NUCLEOTIDE SEQUENCE [LARGE SCALE GENOMIC DNA]</scope>
    <source>
        <strain evidence="7">H88</strain>
    </source>
</reference>
<keyword evidence="4" id="KW-0539">Nucleus</keyword>
<protein>
    <recommendedName>
        <fullName evidence="3">Ribosome biogenesis protein SLX9</fullName>
    </recommendedName>
</protein>
<dbReference type="GO" id="GO:0005730">
    <property type="term" value="C:nucleolus"/>
    <property type="evidence" value="ECO:0007669"/>
    <property type="project" value="UniProtKB-SubCell"/>
</dbReference>
<dbReference type="GO" id="GO:0030688">
    <property type="term" value="C:preribosome, small subunit precursor"/>
    <property type="evidence" value="ECO:0007669"/>
    <property type="project" value="InterPro"/>
</dbReference>